<name>A0A0W8CJP9_PHYNI</name>
<organism evidence="1 2">
    <name type="scientific">Phytophthora nicotianae</name>
    <name type="common">Potato buckeye rot agent</name>
    <name type="synonym">Phytophthora parasitica</name>
    <dbReference type="NCBI Taxonomy" id="4792"/>
    <lineage>
        <taxon>Eukaryota</taxon>
        <taxon>Sar</taxon>
        <taxon>Stramenopiles</taxon>
        <taxon>Oomycota</taxon>
        <taxon>Peronosporomycetes</taxon>
        <taxon>Peronosporales</taxon>
        <taxon>Peronosporaceae</taxon>
        <taxon>Phytophthora</taxon>
    </lineage>
</organism>
<evidence type="ECO:0000313" key="1">
    <source>
        <dbReference type="EMBL" id="KUF84310.1"/>
    </source>
</evidence>
<evidence type="ECO:0008006" key="3">
    <source>
        <dbReference type="Google" id="ProtNLM"/>
    </source>
</evidence>
<dbReference type="STRING" id="4790.A0A0W8CJP9"/>
<sequence length="437" mass="49939">MNVEVDPADDIGDVFEGAPTKKTVHVLVVVPSPDETTQRLQQLQRPVSQVMDNERFRKRQKVIRVERDTLLLGTAKGLLEQIKGFDMDLAELNSVLDVPFPSLYDIPDHFQLDANRCFKYQARQELVSLYDRIGKLWQNRTATTVRFGGTIGYGKSHILAVLVLLLLKHRDELVLTAGVGDKTIEIRPVVIYIPDCRVLLREDELVRVMKLNLLLNDLDEYEGLHSSMTPDDMYDILAGRMAIVVADQWNSIDDDDNAACIAAQTRLSRCLGISAMVTIRDMSLNSTAWLNTYYKQETGTTILLAGGFNENEFQVWMEHQNIELLKDHREELMALTGCVPLFLFRFARLHRENDTWPKLVQRVMSDKAIKNCLQCIETFYTKFDANALWGVFAHLVPPASSDPDDDDVVDHRFFYFDEEHQGFSAIGEIPTRLLYQV</sequence>
<dbReference type="EMBL" id="LNFO01002934">
    <property type="protein sequence ID" value="KUF84310.1"/>
    <property type="molecule type" value="Genomic_DNA"/>
</dbReference>
<evidence type="ECO:0000313" key="2">
    <source>
        <dbReference type="Proteomes" id="UP000052943"/>
    </source>
</evidence>
<reference evidence="1 2" key="1">
    <citation type="submission" date="2015-11" db="EMBL/GenBank/DDBJ databases">
        <title>Genomes and virulence difference between two physiological races of Phytophthora nicotianae.</title>
        <authorList>
            <person name="Liu H."/>
            <person name="Ma X."/>
            <person name="Yu H."/>
            <person name="Fang D."/>
            <person name="Li Y."/>
            <person name="Wang X."/>
            <person name="Wang W."/>
            <person name="Dong Y."/>
            <person name="Xiao B."/>
        </authorList>
    </citation>
    <scope>NUCLEOTIDE SEQUENCE [LARGE SCALE GENOMIC DNA]</scope>
    <source>
        <strain evidence="2">race 0</strain>
    </source>
</reference>
<dbReference type="AlphaFoldDB" id="A0A0W8CJP9"/>
<dbReference type="Proteomes" id="UP000052943">
    <property type="component" value="Unassembled WGS sequence"/>
</dbReference>
<dbReference type="OrthoDB" id="3009604at2759"/>
<accession>A0A0W8CJP9</accession>
<gene>
    <name evidence="1" type="ORF">AM587_10004770</name>
</gene>
<proteinExistence type="predicted"/>
<comment type="caution">
    <text evidence="1">The sequence shown here is derived from an EMBL/GenBank/DDBJ whole genome shotgun (WGS) entry which is preliminary data.</text>
</comment>
<protein>
    <recommendedName>
        <fullName evidence="3">Crinkler (CRN) family protein</fullName>
    </recommendedName>
</protein>